<dbReference type="InterPro" id="IPR003169">
    <property type="entry name" value="GYF"/>
</dbReference>
<dbReference type="SMART" id="SM00444">
    <property type="entry name" value="GYF"/>
    <property type="match status" value="1"/>
</dbReference>
<accession>A0ABN9MD80</accession>
<keyword evidence="4" id="KW-1185">Reference proteome</keyword>
<feature type="non-terminal residue" evidence="3">
    <location>
        <position position="1"/>
    </location>
</feature>
<dbReference type="InterPro" id="IPR035445">
    <property type="entry name" value="GYF-like_dom_sf"/>
</dbReference>
<dbReference type="PANTHER" id="PTHR13138:SF3">
    <property type="entry name" value="CD2 ANTIGEN CYTOPLASMIC TAIL-BINDING PROTEIN 2"/>
    <property type="match status" value="1"/>
</dbReference>
<evidence type="ECO:0000313" key="4">
    <source>
        <dbReference type="Proteomes" id="UP001176940"/>
    </source>
</evidence>
<dbReference type="SUPFAM" id="SSF55277">
    <property type="entry name" value="GYF domain"/>
    <property type="match status" value="1"/>
</dbReference>
<feature type="domain" description="GYF" evidence="2">
    <location>
        <begin position="288"/>
        <end position="343"/>
    </location>
</feature>
<feature type="compositionally biased region" description="Polar residues" evidence="1">
    <location>
        <begin position="205"/>
        <end position="217"/>
    </location>
</feature>
<evidence type="ECO:0000313" key="3">
    <source>
        <dbReference type="EMBL" id="CAJ0964151.1"/>
    </source>
</evidence>
<dbReference type="Pfam" id="PF02213">
    <property type="entry name" value="GYF"/>
    <property type="match status" value="1"/>
</dbReference>
<dbReference type="EMBL" id="CAUEEQ010059157">
    <property type="protein sequence ID" value="CAJ0964151.1"/>
    <property type="molecule type" value="Genomic_DNA"/>
</dbReference>
<feature type="compositionally biased region" description="Basic residues" evidence="1">
    <location>
        <begin position="162"/>
        <end position="178"/>
    </location>
</feature>
<gene>
    <name evidence="3" type="ORF">RIMI_LOCUS18944219</name>
</gene>
<proteinExistence type="predicted"/>
<dbReference type="Gene3D" id="3.30.1490.40">
    <property type="match status" value="1"/>
</dbReference>
<dbReference type="PROSITE" id="PS50829">
    <property type="entry name" value="GYF"/>
    <property type="match status" value="1"/>
</dbReference>
<dbReference type="InterPro" id="IPR039905">
    <property type="entry name" value="CD2BP2/Lin1"/>
</dbReference>
<evidence type="ECO:0000256" key="1">
    <source>
        <dbReference type="SAM" id="MobiDB-lite"/>
    </source>
</evidence>
<organism evidence="3 4">
    <name type="scientific">Ranitomeya imitator</name>
    <name type="common">mimic poison frog</name>
    <dbReference type="NCBI Taxonomy" id="111125"/>
    <lineage>
        <taxon>Eukaryota</taxon>
        <taxon>Metazoa</taxon>
        <taxon>Chordata</taxon>
        <taxon>Craniata</taxon>
        <taxon>Vertebrata</taxon>
        <taxon>Euteleostomi</taxon>
        <taxon>Amphibia</taxon>
        <taxon>Batrachia</taxon>
        <taxon>Anura</taxon>
        <taxon>Neobatrachia</taxon>
        <taxon>Hyloidea</taxon>
        <taxon>Dendrobatidae</taxon>
        <taxon>Dendrobatinae</taxon>
        <taxon>Ranitomeya</taxon>
    </lineage>
</organism>
<dbReference type="PANTHER" id="PTHR13138">
    <property type="entry name" value="PROTEIN LIN1"/>
    <property type="match status" value="1"/>
</dbReference>
<protein>
    <recommendedName>
        <fullName evidence="2">GYF domain-containing protein</fullName>
    </recommendedName>
</protein>
<comment type="caution">
    <text evidence="3">The sequence shown here is derived from an EMBL/GenBank/DDBJ whole genome shotgun (WGS) entry which is preliminary data.</text>
</comment>
<sequence>VVSVSFQRRSGVLAAALRGSILWTAMRRMMETMKSAADSKYNMLAPEDVEGQESATLESEGGVQITPFNLNEEMEEGHFDSEGNYFLKKEAQIRDHWLENIDWVRIKEREAPPASSGADEESDSDEGRAPMEMRNILEEMLKVLQPGETVAKGIQRLGGSGPRKRLVTQRVKQSRVQRSRVMTDPSDPKERSVEDRTDVGAVATAEQSAEEPSSTDTPQEDKPLDRLISLADQMVALGVYEVYQDSYEKLAFRLRSMESPPAPALDMFADEVEEKTLATKEAVPAADEVLWEYKWENEEAAELYGPFTSAQMQEWVEDGYFSAGVTVGGRVDSSTGQFYNSLRLDFDLYLVCFITYFIDTQKSPDCEPRLIATWPPPAPDCEPRLIATWPPPAPDCAPRLIATWPPPAPDCAPRLIATWPPAPDREPRLIATWPPPAPDREPRLIATWPPPAPDREPRLVATWPPAPDCAPRLIATWPPPAPDCAPRLIAIQLPPAPDREPRLVATWPPPAPDCEPLLISTWPLLALTAPPLIAVRLPLALTVRLASSPPDLLDSPRLPDCAPRLIATWPPTVRLASSPPGLLSPRLCALPHRHLASSLRLCASPHRHLASSSPDCAPRLIATWPPPAPDCAPRLIANWPPPAPDCEPRLIATWPPAPDCAPRLIATWPPPAPDCEPRLIATWPPLALTVHLAFSCLS</sequence>
<evidence type="ECO:0000259" key="2">
    <source>
        <dbReference type="PROSITE" id="PS50829"/>
    </source>
</evidence>
<name>A0ABN9MD80_9NEOB</name>
<feature type="compositionally biased region" description="Basic and acidic residues" evidence="1">
    <location>
        <begin position="186"/>
        <end position="198"/>
    </location>
</feature>
<feature type="region of interest" description="Disordered" evidence="1">
    <location>
        <begin position="153"/>
        <end position="222"/>
    </location>
</feature>
<dbReference type="Proteomes" id="UP001176940">
    <property type="component" value="Unassembled WGS sequence"/>
</dbReference>
<reference evidence="3" key="1">
    <citation type="submission" date="2023-07" db="EMBL/GenBank/DDBJ databases">
        <authorList>
            <person name="Stuckert A."/>
        </authorList>
    </citation>
    <scope>NUCLEOTIDE SEQUENCE</scope>
</reference>